<evidence type="ECO:0000256" key="1">
    <source>
        <dbReference type="ARBA" id="ARBA00004651"/>
    </source>
</evidence>
<keyword evidence="4 9" id="KW-0812">Transmembrane</keyword>
<dbReference type="SUPFAM" id="SSF55874">
    <property type="entry name" value="ATPase domain of HSP90 chaperone/DNA topoisomerase II/histidine kinase"/>
    <property type="match status" value="1"/>
</dbReference>
<organism evidence="10 11">
    <name type="scientific">Herpetosiphon aurantiacus (strain ATCC 23779 / DSM 785 / 114-95)</name>
    <dbReference type="NCBI Taxonomy" id="316274"/>
    <lineage>
        <taxon>Bacteria</taxon>
        <taxon>Bacillati</taxon>
        <taxon>Chloroflexota</taxon>
        <taxon>Chloroflexia</taxon>
        <taxon>Herpetosiphonales</taxon>
        <taxon>Herpetosiphonaceae</taxon>
        <taxon>Herpetosiphon</taxon>
    </lineage>
</organism>
<dbReference type="eggNOG" id="COG4585">
    <property type="taxonomic scope" value="Bacteria"/>
</dbReference>
<dbReference type="CDD" id="cd16917">
    <property type="entry name" value="HATPase_UhpB-NarQ-NarX-like"/>
    <property type="match status" value="1"/>
</dbReference>
<dbReference type="KEGG" id="hau:Haur_3573"/>
<evidence type="ECO:0000256" key="8">
    <source>
        <dbReference type="ARBA" id="ARBA00023136"/>
    </source>
</evidence>
<evidence type="ECO:0000313" key="10">
    <source>
        <dbReference type="EMBL" id="ABX06209.1"/>
    </source>
</evidence>
<dbReference type="PANTHER" id="PTHR24421">
    <property type="entry name" value="NITRATE/NITRITE SENSOR PROTEIN NARX-RELATED"/>
    <property type="match status" value="1"/>
</dbReference>
<keyword evidence="2" id="KW-1003">Cell membrane</keyword>
<comment type="subcellular location">
    <subcellularLocation>
        <location evidence="1">Cell membrane</location>
        <topology evidence="1">Multi-pass membrane protein</topology>
    </subcellularLocation>
</comment>
<keyword evidence="6 9" id="KW-1133">Transmembrane helix</keyword>
<evidence type="ECO:0000256" key="2">
    <source>
        <dbReference type="ARBA" id="ARBA00022475"/>
    </source>
</evidence>
<dbReference type="InParanoid" id="A9B572"/>
<dbReference type="HOGENOM" id="CLU_729145_0_0_0"/>
<evidence type="ECO:0000256" key="5">
    <source>
        <dbReference type="ARBA" id="ARBA00022777"/>
    </source>
</evidence>
<keyword evidence="5 10" id="KW-0418">Kinase</keyword>
<dbReference type="PANTHER" id="PTHR24421:SF37">
    <property type="entry name" value="SENSOR HISTIDINE KINASE NARS"/>
    <property type="match status" value="1"/>
</dbReference>
<proteinExistence type="predicted"/>
<keyword evidence="7" id="KW-0902">Two-component regulatory system</keyword>
<evidence type="ECO:0000256" key="9">
    <source>
        <dbReference type="SAM" id="Phobius"/>
    </source>
</evidence>
<evidence type="ECO:0000256" key="6">
    <source>
        <dbReference type="ARBA" id="ARBA00022989"/>
    </source>
</evidence>
<keyword evidence="8 9" id="KW-0472">Membrane</keyword>
<dbReference type="Gene3D" id="3.30.565.10">
    <property type="entry name" value="Histidine kinase-like ATPase, C-terminal domain"/>
    <property type="match status" value="1"/>
</dbReference>
<keyword evidence="3" id="KW-0808">Transferase</keyword>
<evidence type="ECO:0000256" key="3">
    <source>
        <dbReference type="ARBA" id="ARBA00022679"/>
    </source>
</evidence>
<feature type="transmembrane region" description="Helical" evidence="9">
    <location>
        <begin position="136"/>
        <end position="154"/>
    </location>
</feature>
<name>A9B572_HERA2</name>
<dbReference type="AlphaFoldDB" id="A9B572"/>
<reference evidence="10 11" key="1">
    <citation type="journal article" date="2011" name="Stand. Genomic Sci.">
        <title>Complete genome sequence of the filamentous gliding predatory bacterium Herpetosiphon aurantiacus type strain (114-95(T)).</title>
        <authorList>
            <person name="Kiss H."/>
            <person name="Nett M."/>
            <person name="Domin N."/>
            <person name="Martin K."/>
            <person name="Maresca J.A."/>
            <person name="Copeland A."/>
            <person name="Lapidus A."/>
            <person name="Lucas S."/>
            <person name="Berry K.W."/>
            <person name="Glavina Del Rio T."/>
            <person name="Dalin E."/>
            <person name="Tice H."/>
            <person name="Pitluck S."/>
            <person name="Richardson P."/>
            <person name="Bruce D."/>
            <person name="Goodwin L."/>
            <person name="Han C."/>
            <person name="Detter J.C."/>
            <person name="Schmutz J."/>
            <person name="Brettin T."/>
            <person name="Land M."/>
            <person name="Hauser L."/>
            <person name="Kyrpides N.C."/>
            <person name="Ivanova N."/>
            <person name="Goker M."/>
            <person name="Woyke T."/>
            <person name="Klenk H.P."/>
            <person name="Bryant D.A."/>
        </authorList>
    </citation>
    <scope>NUCLEOTIDE SEQUENCE [LARGE SCALE GENOMIC DNA]</scope>
    <source>
        <strain evidence="11">ATCC 23779 / DSM 785 / 114-95</strain>
    </source>
</reference>
<keyword evidence="11" id="KW-1185">Reference proteome</keyword>
<protein>
    <submittedName>
        <fullName evidence="10">Signal transduction histidine kinase</fullName>
    </submittedName>
</protein>
<accession>A9B572</accession>
<feature type="transmembrane region" description="Helical" evidence="9">
    <location>
        <begin position="30"/>
        <end position="54"/>
    </location>
</feature>
<dbReference type="BioCyc" id="HAUR316274:GHYA-3611-MONOMER"/>
<evidence type="ECO:0000256" key="7">
    <source>
        <dbReference type="ARBA" id="ARBA00023012"/>
    </source>
</evidence>
<dbReference type="GO" id="GO:0016301">
    <property type="term" value="F:kinase activity"/>
    <property type="evidence" value="ECO:0007669"/>
    <property type="project" value="UniProtKB-KW"/>
</dbReference>
<sequence>MKGVDDALDKHPNQPITESFMKRLLLHIRCFLMAGGNLYALRTGLLPCLLAWTAWRHPHYVALALGLSSFSYLVHYLRYAERWPIGRMPWIDQWAEFGLALLMPLIATGWYSPWLFDTWLMLAATAHQLSRRSSPTLGIVWLGYSVALFASNPLGQTNPMLFCMLVLGVPAILLISIKPQEVEPIPQPSSRMLSSLQTAQRRFELIRAIIDHAQRSAMVEAVYHQAQHGVRDLSLLIDDITPQAVQPSLIERFKPIIERWKINNGIDVAFHTTIVPQQLNPSIEALFVRTLEETLNNVARHAQASLVEISLRSDEQHISLIVRDNGIGLVYGTTQRAGSRGLRWLRYRAQEINGYLDAYDGVDGGLVVQLSIPLTVYVT</sequence>
<dbReference type="STRING" id="316274.Haur_3573"/>
<gene>
    <name evidence="10" type="ordered locus">Haur_3573</name>
</gene>
<feature type="transmembrane region" description="Helical" evidence="9">
    <location>
        <begin position="60"/>
        <end position="77"/>
    </location>
</feature>
<feature type="transmembrane region" description="Helical" evidence="9">
    <location>
        <begin position="97"/>
        <end position="116"/>
    </location>
</feature>
<dbReference type="GO" id="GO:0005886">
    <property type="term" value="C:plasma membrane"/>
    <property type="evidence" value="ECO:0007669"/>
    <property type="project" value="UniProtKB-SubCell"/>
</dbReference>
<evidence type="ECO:0000313" key="11">
    <source>
        <dbReference type="Proteomes" id="UP000000787"/>
    </source>
</evidence>
<dbReference type="InterPro" id="IPR036890">
    <property type="entry name" value="HATPase_C_sf"/>
</dbReference>
<evidence type="ECO:0000256" key="4">
    <source>
        <dbReference type="ARBA" id="ARBA00022692"/>
    </source>
</evidence>
<dbReference type="GO" id="GO:0000160">
    <property type="term" value="P:phosphorelay signal transduction system"/>
    <property type="evidence" value="ECO:0007669"/>
    <property type="project" value="UniProtKB-KW"/>
</dbReference>
<dbReference type="Proteomes" id="UP000000787">
    <property type="component" value="Chromosome"/>
</dbReference>
<dbReference type="EMBL" id="CP000875">
    <property type="protein sequence ID" value="ABX06209.1"/>
    <property type="molecule type" value="Genomic_DNA"/>
</dbReference>
<dbReference type="InterPro" id="IPR050482">
    <property type="entry name" value="Sensor_HK_TwoCompSys"/>
</dbReference>